<dbReference type="PANTHER" id="PTHR47972">
    <property type="entry name" value="KINESIN-LIKE PROTEIN KLP-3"/>
    <property type="match status" value="1"/>
</dbReference>
<evidence type="ECO:0000256" key="4">
    <source>
        <dbReference type="ARBA" id="ARBA00023212"/>
    </source>
</evidence>
<dbReference type="InParanoid" id="E9GHB3"/>
<dbReference type="PROSITE" id="PS50067">
    <property type="entry name" value="KINESIN_MOTOR_2"/>
    <property type="match status" value="1"/>
</dbReference>
<dbReference type="PhylomeDB" id="E9GHB3"/>
<dbReference type="AlphaFoldDB" id="E9GHB3"/>
<dbReference type="Gene3D" id="3.40.850.10">
    <property type="entry name" value="Kinesin motor domain"/>
    <property type="match status" value="1"/>
</dbReference>
<dbReference type="GO" id="GO:0008017">
    <property type="term" value="F:microtubule binding"/>
    <property type="evidence" value="ECO:0007669"/>
    <property type="project" value="InterPro"/>
</dbReference>
<dbReference type="InterPro" id="IPR027640">
    <property type="entry name" value="Kinesin-like_fam"/>
</dbReference>
<comment type="subcellular location">
    <subcellularLocation>
        <location evidence="1">Cytoplasm</location>
        <location evidence="1">Cytoskeleton</location>
    </subcellularLocation>
</comment>
<dbReference type="KEGG" id="dpx:DAPPUDRAFT_242727"/>
<keyword evidence="4" id="KW-0206">Cytoskeleton</keyword>
<evidence type="ECO:0000256" key="1">
    <source>
        <dbReference type="ARBA" id="ARBA00004245"/>
    </source>
</evidence>
<dbReference type="EMBL" id="GL732544">
    <property type="protein sequence ID" value="EFX81210.1"/>
    <property type="molecule type" value="Genomic_DNA"/>
</dbReference>
<evidence type="ECO:0000313" key="9">
    <source>
        <dbReference type="Proteomes" id="UP000000305"/>
    </source>
</evidence>
<reference evidence="8 9" key="1">
    <citation type="journal article" date="2011" name="Science">
        <title>The ecoresponsive genome of Daphnia pulex.</title>
        <authorList>
            <person name="Colbourne J.K."/>
            <person name="Pfrender M.E."/>
            <person name="Gilbert D."/>
            <person name="Thomas W.K."/>
            <person name="Tucker A."/>
            <person name="Oakley T.H."/>
            <person name="Tokishita S."/>
            <person name="Aerts A."/>
            <person name="Arnold G.J."/>
            <person name="Basu M.K."/>
            <person name="Bauer D.J."/>
            <person name="Caceres C.E."/>
            <person name="Carmel L."/>
            <person name="Casola C."/>
            <person name="Choi J.H."/>
            <person name="Detter J.C."/>
            <person name="Dong Q."/>
            <person name="Dusheyko S."/>
            <person name="Eads B.D."/>
            <person name="Frohlich T."/>
            <person name="Geiler-Samerotte K.A."/>
            <person name="Gerlach D."/>
            <person name="Hatcher P."/>
            <person name="Jogdeo S."/>
            <person name="Krijgsveld J."/>
            <person name="Kriventseva E.V."/>
            <person name="Kultz D."/>
            <person name="Laforsch C."/>
            <person name="Lindquist E."/>
            <person name="Lopez J."/>
            <person name="Manak J.R."/>
            <person name="Muller J."/>
            <person name="Pangilinan J."/>
            <person name="Patwardhan R.P."/>
            <person name="Pitluck S."/>
            <person name="Pritham E.J."/>
            <person name="Rechtsteiner A."/>
            <person name="Rho M."/>
            <person name="Rogozin I.B."/>
            <person name="Sakarya O."/>
            <person name="Salamov A."/>
            <person name="Schaack S."/>
            <person name="Shapiro H."/>
            <person name="Shiga Y."/>
            <person name="Skalitzky C."/>
            <person name="Smith Z."/>
            <person name="Souvorov A."/>
            <person name="Sung W."/>
            <person name="Tang Z."/>
            <person name="Tsuchiya D."/>
            <person name="Tu H."/>
            <person name="Vos H."/>
            <person name="Wang M."/>
            <person name="Wolf Y.I."/>
            <person name="Yamagata H."/>
            <person name="Yamada T."/>
            <person name="Ye Y."/>
            <person name="Shaw J.R."/>
            <person name="Andrews J."/>
            <person name="Crease T.J."/>
            <person name="Tang H."/>
            <person name="Lucas S.M."/>
            <person name="Robertson H.M."/>
            <person name="Bork P."/>
            <person name="Koonin E.V."/>
            <person name="Zdobnov E.M."/>
            <person name="Grigoriev I.V."/>
            <person name="Lynch M."/>
            <person name="Boore J.L."/>
        </authorList>
    </citation>
    <scope>NUCLEOTIDE SEQUENCE [LARGE SCALE GENOMIC DNA]</scope>
</reference>
<feature type="signal peptide" evidence="6">
    <location>
        <begin position="1"/>
        <end position="19"/>
    </location>
</feature>
<dbReference type="SUPFAM" id="SSF52540">
    <property type="entry name" value="P-loop containing nucleoside triphosphate hydrolases"/>
    <property type="match status" value="1"/>
</dbReference>
<keyword evidence="2" id="KW-0547">Nucleotide-binding</keyword>
<feature type="chain" id="PRO_5003240338" description="Kinesin motor domain-containing protein" evidence="6">
    <location>
        <begin position="20"/>
        <end position="76"/>
    </location>
</feature>
<dbReference type="HOGENOM" id="CLU_2656968_0_0_1"/>
<dbReference type="PRINTS" id="PR00380">
    <property type="entry name" value="KINESINHEAVY"/>
</dbReference>
<keyword evidence="4" id="KW-0963">Cytoplasm</keyword>
<evidence type="ECO:0000256" key="5">
    <source>
        <dbReference type="PROSITE-ProRule" id="PRU00283"/>
    </source>
</evidence>
<dbReference type="GO" id="GO:0007018">
    <property type="term" value="P:microtubule-based movement"/>
    <property type="evidence" value="ECO:0007669"/>
    <property type="project" value="InterPro"/>
</dbReference>
<dbReference type="eggNOG" id="KOG0239">
    <property type="taxonomic scope" value="Eukaryota"/>
</dbReference>
<evidence type="ECO:0000256" key="3">
    <source>
        <dbReference type="ARBA" id="ARBA00022840"/>
    </source>
</evidence>
<dbReference type="InterPro" id="IPR001752">
    <property type="entry name" value="Kinesin_motor_dom"/>
</dbReference>
<dbReference type="FunFam" id="3.40.850.10:FF:000286">
    <property type="entry name" value="Uncharacterized protein"/>
    <property type="match status" value="1"/>
</dbReference>
<comment type="caution">
    <text evidence="5">Lacks conserved residue(s) required for the propagation of feature annotation.</text>
</comment>
<dbReference type="Pfam" id="PF00225">
    <property type="entry name" value="Kinesin"/>
    <property type="match status" value="1"/>
</dbReference>
<keyword evidence="6" id="KW-0732">Signal</keyword>
<dbReference type="InterPro" id="IPR036961">
    <property type="entry name" value="Kinesin_motor_dom_sf"/>
</dbReference>
<dbReference type="OrthoDB" id="6370026at2759"/>
<keyword evidence="9" id="KW-1185">Reference proteome</keyword>
<proteinExistence type="inferred from homology"/>
<dbReference type="GO" id="GO:0005524">
    <property type="term" value="F:ATP binding"/>
    <property type="evidence" value="ECO:0007669"/>
    <property type="project" value="UniProtKB-KW"/>
</dbReference>
<dbReference type="STRING" id="6669.E9GHB3"/>
<dbReference type="GO" id="GO:0003777">
    <property type="term" value="F:microtubule motor activity"/>
    <property type="evidence" value="ECO:0007669"/>
    <property type="project" value="InterPro"/>
</dbReference>
<accession>E9GHB3</accession>
<evidence type="ECO:0000313" key="8">
    <source>
        <dbReference type="EMBL" id="EFX81210.1"/>
    </source>
</evidence>
<evidence type="ECO:0000256" key="6">
    <source>
        <dbReference type="SAM" id="SignalP"/>
    </source>
</evidence>
<keyword evidence="3" id="KW-0067">ATP-binding</keyword>
<protein>
    <recommendedName>
        <fullName evidence="7">Kinesin motor domain-containing protein</fullName>
    </recommendedName>
</protein>
<gene>
    <name evidence="8" type="ORF">DAPPUDRAFT_242727</name>
</gene>
<name>E9GHB3_DAPPU</name>
<dbReference type="GO" id="GO:0015630">
    <property type="term" value="C:microtubule cytoskeleton"/>
    <property type="evidence" value="ECO:0007669"/>
    <property type="project" value="UniProtKB-ARBA"/>
</dbReference>
<comment type="similarity">
    <text evidence="5">Belongs to the TRAFAC class myosin-kinesin ATPase superfamily. Kinesin family.</text>
</comment>
<evidence type="ECO:0000259" key="7">
    <source>
        <dbReference type="PROSITE" id="PS50067"/>
    </source>
</evidence>
<dbReference type="InterPro" id="IPR027417">
    <property type="entry name" value="P-loop_NTPase"/>
</dbReference>
<feature type="domain" description="Kinesin motor" evidence="7">
    <location>
        <begin position="1"/>
        <end position="76"/>
    </location>
</feature>
<organism evidence="8 9">
    <name type="scientific">Daphnia pulex</name>
    <name type="common">Water flea</name>
    <dbReference type="NCBI Taxonomy" id="6669"/>
    <lineage>
        <taxon>Eukaryota</taxon>
        <taxon>Metazoa</taxon>
        <taxon>Ecdysozoa</taxon>
        <taxon>Arthropoda</taxon>
        <taxon>Crustacea</taxon>
        <taxon>Branchiopoda</taxon>
        <taxon>Diplostraca</taxon>
        <taxon>Cladocera</taxon>
        <taxon>Anomopoda</taxon>
        <taxon>Daphniidae</taxon>
        <taxon>Daphnia</taxon>
    </lineage>
</organism>
<dbReference type="Proteomes" id="UP000000305">
    <property type="component" value="Unassembled WGS sequence"/>
</dbReference>
<evidence type="ECO:0000256" key="2">
    <source>
        <dbReference type="ARBA" id="ARBA00022741"/>
    </source>
</evidence>
<sequence>MKLPSRLLGILFMVDLAGSERLKESGATGDRLTETNHINKSLSSLKSVIMALKAKASHIPYRDSKLTFLLGIGWQC</sequence>